<evidence type="ECO:0000256" key="1">
    <source>
        <dbReference type="ARBA" id="ARBA00004128"/>
    </source>
</evidence>
<feature type="domain" description="P-type ATPase A" evidence="21">
    <location>
        <begin position="484"/>
        <end position="598"/>
    </location>
</feature>
<dbReference type="Pfam" id="PF00689">
    <property type="entry name" value="Cation_ATPase_C"/>
    <property type="match status" value="1"/>
</dbReference>
<feature type="region of interest" description="Disordered" evidence="19">
    <location>
        <begin position="1442"/>
        <end position="1499"/>
    </location>
</feature>
<dbReference type="SUPFAM" id="SSF81653">
    <property type="entry name" value="Calcium ATPase, transduction domain A"/>
    <property type="match status" value="1"/>
</dbReference>
<keyword evidence="12" id="KW-1278">Translocase</keyword>
<dbReference type="InterPro" id="IPR023298">
    <property type="entry name" value="ATPase_P-typ_TM_dom_sf"/>
</dbReference>
<proteinExistence type="inferred from homology"/>
<keyword evidence="15 20" id="KW-0472">Membrane</keyword>
<evidence type="ECO:0000256" key="10">
    <source>
        <dbReference type="ARBA" id="ARBA00022840"/>
    </source>
</evidence>
<comment type="catalytic activity">
    <reaction evidence="17">
        <text>Ca(2+)(in) + ATP + H2O = Ca(2+)(out) + ADP + phosphate + H(+)</text>
        <dbReference type="Rhea" id="RHEA:18105"/>
        <dbReference type="ChEBI" id="CHEBI:15377"/>
        <dbReference type="ChEBI" id="CHEBI:15378"/>
        <dbReference type="ChEBI" id="CHEBI:29108"/>
        <dbReference type="ChEBI" id="CHEBI:30616"/>
        <dbReference type="ChEBI" id="CHEBI:43474"/>
        <dbReference type="ChEBI" id="CHEBI:456216"/>
        <dbReference type="EC" id="7.2.2.10"/>
    </reaction>
</comment>
<dbReference type="InterPro" id="IPR018303">
    <property type="entry name" value="ATPase_P-typ_P_site"/>
</dbReference>
<feature type="compositionally biased region" description="Low complexity" evidence="19">
    <location>
        <begin position="112"/>
        <end position="124"/>
    </location>
</feature>
<dbReference type="PANTHER" id="PTHR24093:SF369">
    <property type="entry name" value="CALCIUM-TRANSPORTING ATPASE"/>
    <property type="match status" value="1"/>
</dbReference>
<feature type="compositionally biased region" description="Basic residues" evidence="19">
    <location>
        <begin position="193"/>
        <end position="203"/>
    </location>
</feature>
<dbReference type="Proteomes" id="UP000217199">
    <property type="component" value="Unassembled WGS sequence"/>
</dbReference>
<evidence type="ECO:0000256" key="16">
    <source>
        <dbReference type="ARBA" id="ARBA00038148"/>
    </source>
</evidence>
<feature type="domain" description="Cation-transporting P-type ATPase C-terminal" evidence="22">
    <location>
        <begin position="1161"/>
        <end position="1342"/>
    </location>
</feature>
<dbReference type="EMBL" id="NBII01000008">
    <property type="protein sequence ID" value="PAV16692.1"/>
    <property type="molecule type" value="Genomic_DNA"/>
</dbReference>
<dbReference type="InterPro" id="IPR001757">
    <property type="entry name" value="P_typ_ATPase"/>
</dbReference>
<keyword evidence="4" id="KW-0926">Vacuole</keyword>
<feature type="compositionally biased region" description="Basic and acidic residues" evidence="19">
    <location>
        <begin position="757"/>
        <end position="767"/>
    </location>
</feature>
<dbReference type="PRINTS" id="PR00119">
    <property type="entry name" value="CATATPASE"/>
</dbReference>
<dbReference type="GO" id="GO:0005524">
    <property type="term" value="F:ATP binding"/>
    <property type="evidence" value="ECO:0007669"/>
    <property type="project" value="UniProtKB-KW"/>
</dbReference>
<organism evidence="24 25">
    <name type="scientific">Pyrrhoderma noxium</name>
    <dbReference type="NCBI Taxonomy" id="2282107"/>
    <lineage>
        <taxon>Eukaryota</taxon>
        <taxon>Fungi</taxon>
        <taxon>Dikarya</taxon>
        <taxon>Basidiomycota</taxon>
        <taxon>Agaricomycotina</taxon>
        <taxon>Agaricomycetes</taxon>
        <taxon>Hymenochaetales</taxon>
        <taxon>Hymenochaetaceae</taxon>
        <taxon>Pyrrhoderma</taxon>
    </lineage>
</organism>
<keyword evidence="10" id="KW-0067">ATP-binding</keyword>
<dbReference type="STRING" id="2282107.A0A286UAT5"/>
<feature type="transmembrane region" description="Helical" evidence="20">
    <location>
        <begin position="1168"/>
        <end position="1193"/>
    </location>
</feature>
<evidence type="ECO:0000256" key="17">
    <source>
        <dbReference type="ARBA" id="ARBA00048694"/>
    </source>
</evidence>
<feature type="transmembrane region" description="Helical" evidence="20">
    <location>
        <begin position="404"/>
        <end position="421"/>
    </location>
</feature>
<dbReference type="NCBIfam" id="TIGR01494">
    <property type="entry name" value="ATPase_P-type"/>
    <property type="match status" value="3"/>
</dbReference>
<dbReference type="SUPFAM" id="SSF81660">
    <property type="entry name" value="Metal cation-transporting ATPase, ATP-binding domain N"/>
    <property type="match status" value="1"/>
</dbReference>
<reference evidence="24 25" key="1">
    <citation type="journal article" date="2017" name="Mol. Ecol.">
        <title>Comparative and population genomic landscape of Phellinus noxius: A hypervariable fungus causing root rot in trees.</title>
        <authorList>
            <person name="Chung C.L."/>
            <person name="Lee T.J."/>
            <person name="Akiba M."/>
            <person name="Lee H.H."/>
            <person name="Kuo T.H."/>
            <person name="Liu D."/>
            <person name="Ke H.M."/>
            <person name="Yokoi T."/>
            <person name="Roa M.B."/>
            <person name="Lu M.J."/>
            <person name="Chang Y.Y."/>
            <person name="Ann P.J."/>
            <person name="Tsai J.N."/>
            <person name="Chen C.Y."/>
            <person name="Tzean S.S."/>
            <person name="Ota Y."/>
            <person name="Hattori T."/>
            <person name="Sahashi N."/>
            <person name="Liou R.F."/>
            <person name="Kikuchi T."/>
            <person name="Tsai I.J."/>
        </authorList>
    </citation>
    <scope>NUCLEOTIDE SEQUENCE [LARGE SCALE GENOMIC DNA]</scope>
    <source>
        <strain evidence="24 25">FFPRI411160</strain>
    </source>
</reference>
<dbReference type="Gene3D" id="3.40.50.1000">
    <property type="entry name" value="HAD superfamily/HAD-like"/>
    <property type="match status" value="1"/>
</dbReference>
<evidence type="ECO:0000256" key="5">
    <source>
        <dbReference type="ARBA" id="ARBA00022568"/>
    </source>
</evidence>
<keyword evidence="11" id="KW-0460">Magnesium</keyword>
<evidence type="ECO:0000313" key="24">
    <source>
        <dbReference type="EMBL" id="PAV16692.1"/>
    </source>
</evidence>
<dbReference type="Gene3D" id="3.40.1110.10">
    <property type="entry name" value="Calcium-transporting ATPase, cytoplasmic domain N"/>
    <property type="match status" value="1"/>
</dbReference>
<dbReference type="InterPro" id="IPR044492">
    <property type="entry name" value="P_typ_ATPase_HD_dom"/>
</dbReference>
<dbReference type="GO" id="GO:0046872">
    <property type="term" value="F:metal ion binding"/>
    <property type="evidence" value="ECO:0007669"/>
    <property type="project" value="UniProtKB-KW"/>
</dbReference>
<evidence type="ECO:0000256" key="8">
    <source>
        <dbReference type="ARBA" id="ARBA00022741"/>
    </source>
</evidence>
<feature type="transmembrane region" description="Helical" evidence="20">
    <location>
        <begin position="618"/>
        <end position="640"/>
    </location>
</feature>
<dbReference type="SFLD" id="SFLDS00003">
    <property type="entry name" value="Haloacid_Dehalogenase"/>
    <property type="match status" value="1"/>
</dbReference>
<dbReference type="EC" id="7.2.2.10" evidence="2"/>
<dbReference type="PROSITE" id="PS00154">
    <property type="entry name" value="ATPASE_E1_E2"/>
    <property type="match status" value="1"/>
</dbReference>
<evidence type="ECO:0000256" key="19">
    <source>
        <dbReference type="SAM" id="MobiDB-lite"/>
    </source>
</evidence>
<evidence type="ECO:0000256" key="15">
    <source>
        <dbReference type="ARBA" id="ARBA00023136"/>
    </source>
</evidence>
<gene>
    <name evidence="24" type="ORF">PNOK_0831200</name>
</gene>
<dbReference type="InterPro" id="IPR004014">
    <property type="entry name" value="ATPase_P-typ_cation-transptr_N"/>
</dbReference>
<accession>A0A286UAT5</accession>
<keyword evidence="5" id="KW-0109">Calcium transport</keyword>
<evidence type="ECO:0000256" key="2">
    <source>
        <dbReference type="ARBA" id="ARBA00012790"/>
    </source>
</evidence>
<evidence type="ECO:0000256" key="20">
    <source>
        <dbReference type="SAM" id="Phobius"/>
    </source>
</evidence>
<evidence type="ECO:0000256" key="18">
    <source>
        <dbReference type="ARBA" id="ARBA00067965"/>
    </source>
</evidence>
<dbReference type="Gene3D" id="2.70.150.10">
    <property type="entry name" value="Calcium-transporting ATPase, cytoplasmic transduction domain A"/>
    <property type="match status" value="1"/>
</dbReference>
<dbReference type="FunFam" id="3.40.1110.10:FF:000031">
    <property type="entry name" value="Calcium-transporting ATPase"/>
    <property type="match status" value="1"/>
</dbReference>
<dbReference type="SFLD" id="SFLDG00002">
    <property type="entry name" value="C1.7:_P-type_atpase_like"/>
    <property type="match status" value="1"/>
</dbReference>
<keyword evidence="13 20" id="KW-1133">Transmembrane helix</keyword>
<feature type="compositionally biased region" description="Low complexity" evidence="19">
    <location>
        <begin position="143"/>
        <end position="162"/>
    </location>
</feature>
<dbReference type="GO" id="GO:0005886">
    <property type="term" value="C:plasma membrane"/>
    <property type="evidence" value="ECO:0007669"/>
    <property type="project" value="TreeGrafter"/>
</dbReference>
<sequence>MTVNEESRNEYEDTQNQQIPTIDVVGADDDEPPLPDSAPVLSDYHHTAGGETAPTQSILISHEKPHSQVEGANPDGPDVPGVTIDTPSSPGGLIISTSPQSQPQGILLDVPSSRARSGSASAGSVTFSVSRPPSPSTSKGDDSSLLTTPPSPTLSTRSTPSTAGGHYLTTLALRENQPTAQSGDGSLALLHPHSSHGHGHMRKGSAATFASTLAGSDAEPGSPSSPTSRLGADMKYDHDNYSRRTSITIAPSQSPNLTATVPKPVNGDKLKDSSAKPIDTEGCDSDGDLKKENEKVKLPDDSSETLDTGVFPSQLTPLALARLVDPKSLQSLKNLGGVDGVLEGLGTDARRGLCFAAHGNDSSGTKPHNTGFEERRRVYGVSHLPSRKSKSLLQLMWAALKDKVLILLSIAAVVSLALGLFQDFGTPRETFTCGDNGEVCTEPPVDWVEGVAIIVAIVIVVVVGSVNDWQKEKQFKALNEKKEDRTIKVIRDGAEKVVNTKELVVGDIALLEPGEIVPCDGIFLSGHNVKCDESGITGESDAIKKASYQECMKAESNGELHEHTDCFIISGSKVLEGVGSYVVIAVGVRSFNGRIMMALRTESENTPLQSKLNDLAELIAKLGSAAGLILFVALLIRFFVQLGTNNPERTANEKGLAFVQILIISVTLVVVAVPEGLPLAVTLALAFATKRMTAENLLVRVLGSCETMANANVVCTDKTGTLTQNKMSIVAGAIGIQAKFVQKLQDNQGRANVGEEPGIKETPEQKEKRRKYPDDFSIDQNDVNSVLTPALQRCFNEAICVNSTAFEDTDPTTGELVFVGSKTETALLRFAKDLGWANYLTTRESSKIIQMIPFSSERKAMGVVVKLDDDRFRVYLKGASEILQKKCVKHVVVHRPDEDVKGDENDEVETKLIDDTSRDNISRTTIFYANQMLRTIAVCYRDLSSWPPEGAELSEQNEVPYEDLAKDLTLLAVVGIEDPLRDGVTEAVAKCLKAGVTVKMCTGDNVLTARSIALQCGIFTPGGIIMEGPAFRELNDREMLEVVPRLQVLARSSPEDKKILVEKLKELGEIVGVTGDGTNDGPALKTAHVGFSMGIAGTEVAKEASDIILMDDNFASIVKAIMWGRCVNDAVRKFLQFQVSVNITAVIITFVTAVASEEEESVLTAVQLLWINIIMDTFAALALATDPASPALLDRKPDRKTAPLFNVDMLKQIFGQSTYQTIIILIFHFLGNKIFGYVPDPNNESVELNNDKKLSTLVFNAFVFAQIFNSINSRRIDNKKNVFEGILNNWYFIIITLIEIAVQIIIVFVGGQAFSVTEIGGRDWGISIALGIMSLPIGFLIRCIPNEPVERLFIKLRLLKNPDVLPTERPNAADGEWNPAINLLRDTLNTFSNVRGARARANSFVVKSRSAPMEESGVKGLPSIMAMVPTIVATSIGAGWAPNRDGLSDPAGTDPSRSSAALWEGKVQLHPDTPKDDPAYKKWGNSLEGASGNAYSKRT</sequence>
<dbReference type="SUPFAM" id="SSF56784">
    <property type="entry name" value="HAD-like"/>
    <property type="match status" value="1"/>
</dbReference>
<keyword evidence="9" id="KW-0106">Calcium</keyword>
<evidence type="ECO:0000256" key="12">
    <source>
        <dbReference type="ARBA" id="ARBA00022967"/>
    </source>
</evidence>
<dbReference type="Pfam" id="PF13246">
    <property type="entry name" value="Cation_ATPase"/>
    <property type="match status" value="1"/>
</dbReference>
<feature type="transmembrane region" description="Helical" evidence="20">
    <location>
        <begin position="1213"/>
        <end position="1234"/>
    </location>
</feature>
<dbReference type="SFLD" id="SFLDF00027">
    <property type="entry name" value="p-type_atpase"/>
    <property type="match status" value="1"/>
</dbReference>
<evidence type="ECO:0000259" key="21">
    <source>
        <dbReference type="Pfam" id="PF00122"/>
    </source>
</evidence>
<dbReference type="FunFam" id="1.20.1110.10:FF:000002">
    <property type="entry name" value="Calcium-transporting ATPase"/>
    <property type="match status" value="1"/>
</dbReference>
<comment type="subcellular location">
    <subcellularLocation>
        <location evidence="1">Vacuole membrane</location>
        <topology evidence="1">Multi-pass membrane protein</topology>
    </subcellularLocation>
</comment>
<feature type="region of interest" description="Disordered" evidence="19">
    <location>
        <begin position="1"/>
        <end position="309"/>
    </location>
</feature>
<feature type="transmembrane region" description="Helical" evidence="20">
    <location>
        <begin position="1326"/>
        <end position="1345"/>
    </location>
</feature>
<dbReference type="InterPro" id="IPR023214">
    <property type="entry name" value="HAD_sf"/>
</dbReference>
<dbReference type="GO" id="GO:0005388">
    <property type="term" value="F:P-type calcium transporter activity"/>
    <property type="evidence" value="ECO:0007669"/>
    <property type="project" value="UniProtKB-EC"/>
</dbReference>
<dbReference type="PANTHER" id="PTHR24093">
    <property type="entry name" value="CATION TRANSPORTING ATPASE"/>
    <property type="match status" value="1"/>
</dbReference>
<evidence type="ECO:0000256" key="4">
    <source>
        <dbReference type="ARBA" id="ARBA00022554"/>
    </source>
</evidence>
<evidence type="ECO:0000259" key="22">
    <source>
        <dbReference type="Pfam" id="PF00689"/>
    </source>
</evidence>
<keyword evidence="3" id="KW-0813">Transport</keyword>
<comment type="caution">
    <text evidence="24">The sequence shown here is derived from an EMBL/GenBank/DDBJ whole genome shotgun (WGS) entry which is preliminary data.</text>
</comment>
<evidence type="ECO:0000259" key="23">
    <source>
        <dbReference type="Pfam" id="PF00690"/>
    </source>
</evidence>
<dbReference type="InterPro" id="IPR036412">
    <property type="entry name" value="HAD-like_sf"/>
</dbReference>
<feature type="region of interest" description="Disordered" evidence="19">
    <location>
        <begin position="748"/>
        <end position="772"/>
    </location>
</feature>
<feature type="transmembrane region" description="Helical" evidence="20">
    <location>
        <begin position="660"/>
        <end position="688"/>
    </location>
</feature>
<name>A0A286UAT5_9AGAM</name>
<evidence type="ECO:0000256" key="13">
    <source>
        <dbReference type="ARBA" id="ARBA00022989"/>
    </source>
</evidence>
<dbReference type="Gene3D" id="1.20.1110.10">
    <property type="entry name" value="Calcium-transporting ATPase, transmembrane domain"/>
    <property type="match status" value="1"/>
</dbReference>
<dbReference type="InterPro" id="IPR006068">
    <property type="entry name" value="ATPase_P-typ_cation-transptr_C"/>
</dbReference>
<keyword evidence="6 20" id="KW-0812">Transmembrane</keyword>
<keyword evidence="14" id="KW-0406">Ion transport</keyword>
<dbReference type="InterPro" id="IPR008250">
    <property type="entry name" value="ATPase_P-typ_transduc_dom_A_sf"/>
</dbReference>
<feature type="compositionally biased region" description="Basic and acidic residues" evidence="19">
    <location>
        <begin position="232"/>
        <end position="242"/>
    </location>
</feature>
<feature type="compositionally biased region" description="Basic and acidic residues" evidence="19">
    <location>
        <begin position="287"/>
        <end position="300"/>
    </location>
</feature>
<dbReference type="GO" id="GO:0016887">
    <property type="term" value="F:ATP hydrolysis activity"/>
    <property type="evidence" value="ECO:0007669"/>
    <property type="project" value="InterPro"/>
</dbReference>
<keyword evidence="8" id="KW-0547">Nucleotide-binding</keyword>
<feature type="compositionally biased region" description="Basic and acidic residues" evidence="19">
    <location>
        <begin position="1"/>
        <end position="11"/>
    </location>
</feature>
<dbReference type="FunCoup" id="A0A286UAT5">
    <property type="interactions" value="339"/>
</dbReference>
<dbReference type="Pfam" id="PF00690">
    <property type="entry name" value="Cation_ATPase_N"/>
    <property type="match status" value="1"/>
</dbReference>
<evidence type="ECO:0000256" key="9">
    <source>
        <dbReference type="ARBA" id="ARBA00022837"/>
    </source>
</evidence>
<dbReference type="OrthoDB" id="3352408at2759"/>
<keyword evidence="25" id="KW-1185">Reference proteome</keyword>
<evidence type="ECO:0000256" key="6">
    <source>
        <dbReference type="ARBA" id="ARBA00022692"/>
    </source>
</evidence>
<keyword evidence="7" id="KW-0479">Metal-binding</keyword>
<dbReference type="PRINTS" id="PR00120">
    <property type="entry name" value="HATPASE"/>
</dbReference>
<feature type="transmembrane region" description="Helical" evidence="20">
    <location>
        <begin position="1291"/>
        <end position="1314"/>
    </location>
</feature>
<feature type="domain" description="Cation-transporting P-type ATPase N-terminal" evidence="23">
    <location>
        <begin position="336"/>
        <end position="415"/>
    </location>
</feature>
<evidence type="ECO:0000256" key="11">
    <source>
        <dbReference type="ARBA" id="ARBA00022842"/>
    </source>
</evidence>
<dbReference type="FunFam" id="3.40.50.1000:FF:000018">
    <property type="entry name" value="Calcium-transporting ATPase"/>
    <property type="match status" value="1"/>
</dbReference>
<dbReference type="InterPro" id="IPR059000">
    <property type="entry name" value="ATPase_P-type_domA"/>
</dbReference>
<dbReference type="GO" id="GO:0005774">
    <property type="term" value="C:vacuolar membrane"/>
    <property type="evidence" value="ECO:0007669"/>
    <property type="project" value="UniProtKB-SubCell"/>
</dbReference>
<evidence type="ECO:0000256" key="3">
    <source>
        <dbReference type="ARBA" id="ARBA00022448"/>
    </source>
</evidence>
<dbReference type="SUPFAM" id="SSF81665">
    <property type="entry name" value="Calcium ATPase, transmembrane domain M"/>
    <property type="match status" value="1"/>
</dbReference>
<feature type="compositionally biased region" description="Polar residues" evidence="19">
    <location>
        <begin position="85"/>
        <end position="104"/>
    </location>
</feature>
<dbReference type="GO" id="GO:0006874">
    <property type="term" value="P:intracellular calcium ion homeostasis"/>
    <property type="evidence" value="ECO:0007669"/>
    <property type="project" value="TreeGrafter"/>
</dbReference>
<feature type="compositionally biased region" description="Polar residues" evidence="19">
    <location>
        <begin position="243"/>
        <end position="259"/>
    </location>
</feature>
<dbReference type="InterPro" id="IPR023299">
    <property type="entry name" value="ATPase_P-typ_cyto_dom_N"/>
</dbReference>
<feature type="transmembrane region" description="Helical" evidence="20">
    <location>
        <begin position="1134"/>
        <end position="1156"/>
    </location>
</feature>
<feature type="compositionally biased region" description="Basic and acidic residues" evidence="19">
    <location>
        <begin position="1467"/>
        <end position="1480"/>
    </location>
</feature>
<dbReference type="CDD" id="cd02081">
    <property type="entry name" value="P-type_ATPase_Ca_PMCA-like"/>
    <property type="match status" value="1"/>
</dbReference>
<dbReference type="FunFam" id="2.70.150.10:FF:000028">
    <property type="entry name" value="Calcium-transporting ATPase"/>
    <property type="match status" value="1"/>
</dbReference>
<dbReference type="FunFam" id="1.20.1110.10:FF:000039">
    <property type="entry name" value="Calcium-transporting ATPase"/>
    <property type="match status" value="1"/>
</dbReference>
<dbReference type="InParanoid" id="A0A286UAT5"/>
<dbReference type="Pfam" id="PF00122">
    <property type="entry name" value="E1-E2_ATPase"/>
    <property type="match status" value="1"/>
</dbReference>
<protein>
    <recommendedName>
        <fullName evidence="18">Calcium-transporting ATPase 2</fullName>
        <ecNumber evidence="2">7.2.2.10</ecNumber>
    </recommendedName>
</protein>
<evidence type="ECO:0000256" key="14">
    <source>
        <dbReference type="ARBA" id="ARBA00023065"/>
    </source>
</evidence>
<comment type="similarity">
    <text evidence="16">Belongs to the cation transport ATPase (P-type) (TC 3.A.3) family.</text>
</comment>
<feature type="transmembrane region" description="Helical" evidence="20">
    <location>
        <begin position="447"/>
        <end position="466"/>
    </location>
</feature>
<evidence type="ECO:0000256" key="7">
    <source>
        <dbReference type="ARBA" id="ARBA00022723"/>
    </source>
</evidence>
<evidence type="ECO:0000313" key="25">
    <source>
        <dbReference type="Proteomes" id="UP000217199"/>
    </source>
</evidence>